<dbReference type="InterPro" id="IPR013211">
    <property type="entry name" value="LVIVD"/>
</dbReference>
<name>A0A176RZC3_9GAMM</name>
<organism evidence="1 2">
    <name type="scientific">Candidatus Thiomargarita nelsonii</name>
    <dbReference type="NCBI Taxonomy" id="1003181"/>
    <lineage>
        <taxon>Bacteria</taxon>
        <taxon>Pseudomonadati</taxon>
        <taxon>Pseudomonadota</taxon>
        <taxon>Gammaproteobacteria</taxon>
        <taxon>Thiotrichales</taxon>
        <taxon>Thiotrichaceae</taxon>
        <taxon>Thiomargarita</taxon>
    </lineage>
</organism>
<reference evidence="1 2" key="1">
    <citation type="submission" date="2016-05" db="EMBL/GenBank/DDBJ databases">
        <title>Single-cell genome of chain-forming Candidatus Thiomargarita nelsonii and comparison to other large sulfur-oxidizing bacteria.</title>
        <authorList>
            <person name="Winkel M."/>
            <person name="Salman V."/>
            <person name="Woyke T."/>
            <person name="Schulz-Vogt H."/>
            <person name="Richter M."/>
            <person name="Flood B."/>
            <person name="Bailey J."/>
            <person name="Amann R."/>
            <person name="Mussmann M."/>
        </authorList>
    </citation>
    <scope>NUCLEOTIDE SEQUENCE [LARGE SCALE GENOMIC DNA]</scope>
    <source>
        <strain evidence="1 2">THI036</strain>
    </source>
</reference>
<dbReference type="AlphaFoldDB" id="A0A176RZC3"/>
<protein>
    <submittedName>
        <fullName evidence="1">LVIVD repeat-containing protein</fullName>
    </submittedName>
</protein>
<proteinExistence type="predicted"/>
<feature type="non-terminal residue" evidence="1">
    <location>
        <position position="107"/>
    </location>
</feature>
<evidence type="ECO:0000313" key="1">
    <source>
        <dbReference type="EMBL" id="OAD21120.1"/>
    </source>
</evidence>
<dbReference type="EMBL" id="LUTY01001856">
    <property type="protein sequence ID" value="OAD21120.1"/>
    <property type="molecule type" value="Genomic_DNA"/>
</dbReference>
<gene>
    <name evidence="1" type="ORF">THIOM_003120</name>
</gene>
<dbReference type="Proteomes" id="UP000076962">
    <property type="component" value="Unassembled WGS sequence"/>
</dbReference>
<evidence type="ECO:0000313" key="2">
    <source>
        <dbReference type="Proteomes" id="UP000076962"/>
    </source>
</evidence>
<sequence length="107" mass="10808">MISSVMRKSAPLLMLMLLGFLVSLPWSSVANELTVTKIGQWGGGGNYDDVAVAGNYAYAATGRGLAIVDISTPTAPTLAGSYDTSGSALGVAVDGNYAYVADGSSGL</sequence>
<keyword evidence="2" id="KW-1185">Reference proteome</keyword>
<accession>A0A176RZC3</accession>
<dbReference type="SUPFAM" id="SSF75011">
    <property type="entry name" value="3-carboxy-cis,cis-mucoante lactonizing enzyme"/>
    <property type="match status" value="1"/>
</dbReference>
<dbReference type="Pfam" id="PF08309">
    <property type="entry name" value="LVIVD"/>
    <property type="match status" value="2"/>
</dbReference>
<comment type="caution">
    <text evidence="1">The sequence shown here is derived from an EMBL/GenBank/DDBJ whole genome shotgun (WGS) entry which is preliminary data.</text>
</comment>